<dbReference type="SUPFAM" id="SSF56672">
    <property type="entry name" value="DNA/RNA polymerases"/>
    <property type="match status" value="1"/>
</dbReference>
<gene>
    <name evidence="2" type="ORF">EZS28_033898</name>
</gene>
<reference evidence="2 3" key="1">
    <citation type="submission" date="2019-03" db="EMBL/GenBank/DDBJ databases">
        <title>Single cell metagenomics reveals metabolic interactions within the superorganism composed of flagellate Streblomastix strix and complex community of Bacteroidetes bacteria on its surface.</title>
        <authorList>
            <person name="Treitli S.C."/>
            <person name="Kolisko M."/>
            <person name="Husnik F."/>
            <person name="Keeling P."/>
            <person name="Hampl V."/>
        </authorList>
    </citation>
    <scope>NUCLEOTIDE SEQUENCE [LARGE SCALE GENOMIC DNA]</scope>
    <source>
        <strain evidence="2">ST1C</strain>
    </source>
</reference>
<comment type="caution">
    <text evidence="2">The sequence shown here is derived from an EMBL/GenBank/DDBJ whole genome shotgun (WGS) entry which is preliminary data.</text>
</comment>
<dbReference type="Proteomes" id="UP000324800">
    <property type="component" value="Unassembled WGS sequence"/>
</dbReference>
<dbReference type="PANTHER" id="PTHR33050:SF7">
    <property type="entry name" value="RIBONUCLEASE H"/>
    <property type="match status" value="1"/>
</dbReference>
<dbReference type="AlphaFoldDB" id="A0A5J4UIW2"/>
<proteinExistence type="predicted"/>
<protein>
    <recommendedName>
        <fullName evidence="1">Reverse transcriptase domain-containing protein</fullName>
    </recommendedName>
</protein>
<dbReference type="Gene3D" id="3.30.70.270">
    <property type="match status" value="1"/>
</dbReference>
<dbReference type="InterPro" id="IPR000477">
    <property type="entry name" value="RT_dom"/>
</dbReference>
<dbReference type="PROSITE" id="PS50878">
    <property type="entry name" value="RT_POL"/>
    <property type="match status" value="1"/>
</dbReference>
<accession>A0A5J4UIW2</accession>
<dbReference type="Gene3D" id="3.10.10.10">
    <property type="entry name" value="HIV Type 1 Reverse Transcriptase, subunit A, domain 1"/>
    <property type="match status" value="1"/>
</dbReference>
<name>A0A5J4UIW2_9EUKA</name>
<dbReference type="OrthoDB" id="6754087at2759"/>
<evidence type="ECO:0000259" key="1">
    <source>
        <dbReference type="PROSITE" id="PS50878"/>
    </source>
</evidence>
<dbReference type="Pfam" id="PF00078">
    <property type="entry name" value="RVT_1"/>
    <property type="match status" value="1"/>
</dbReference>
<dbReference type="InterPro" id="IPR043128">
    <property type="entry name" value="Rev_trsase/Diguanyl_cyclase"/>
</dbReference>
<dbReference type="InterPro" id="IPR052055">
    <property type="entry name" value="Hepadnavirus_pol/RT"/>
</dbReference>
<evidence type="ECO:0000313" key="3">
    <source>
        <dbReference type="Proteomes" id="UP000324800"/>
    </source>
</evidence>
<dbReference type="PANTHER" id="PTHR33050">
    <property type="entry name" value="REVERSE TRANSCRIPTASE DOMAIN-CONTAINING PROTEIN"/>
    <property type="match status" value="1"/>
</dbReference>
<evidence type="ECO:0000313" key="2">
    <source>
        <dbReference type="EMBL" id="KAA6370578.1"/>
    </source>
</evidence>
<organism evidence="2 3">
    <name type="scientific">Streblomastix strix</name>
    <dbReference type="NCBI Taxonomy" id="222440"/>
    <lineage>
        <taxon>Eukaryota</taxon>
        <taxon>Metamonada</taxon>
        <taxon>Preaxostyla</taxon>
        <taxon>Oxymonadida</taxon>
        <taxon>Streblomastigidae</taxon>
        <taxon>Streblomastix</taxon>
    </lineage>
</organism>
<sequence>MSFHHIPIDPAFRPFQGFHHNNHFFRYKAMSFSVKFAPLIFNQTLKHLMKLIKERPQIHCIAYCDDLLFLSQSSQEQEVNKALIISVLEQFGWKLSEKKAILEPQLPTKFLSWKKHTHTDQIRLRENKRWKIEDVVIDKQTDKYRIEVNAGEKRNICYLHLIGSTF</sequence>
<feature type="domain" description="Reverse transcriptase" evidence="1">
    <location>
        <begin position="1"/>
        <end position="115"/>
    </location>
</feature>
<dbReference type="EMBL" id="SNRW01015252">
    <property type="protein sequence ID" value="KAA6370578.1"/>
    <property type="molecule type" value="Genomic_DNA"/>
</dbReference>
<dbReference type="InterPro" id="IPR043502">
    <property type="entry name" value="DNA/RNA_pol_sf"/>
</dbReference>